<feature type="non-terminal residue" evidence="1">
    <location>
        <position position="1"/>
    </location>
</feature>
<proteinExistence type="predicted"/>
<sequence>PRSVIYLKHLVFAVLTVSGSVIATNTGIFDVNWAYNGTSITLHTQIP</sequence>
<evidence type="ECO:0000313" key="2">
    <source>
        <dbReference type="Proteomes" id="UP000183988"/>
    </source>
</evidence>
<dbReference type="Proteomes" id="UP000183988">
    <property type="component" value="Unassembled WGS sequence"/>
</dbReference>
<organism evidence="1 2">
    <name type="scientific">Ornithinibacillus halophilus</name>
    <dbReference type="NCBI Taxonomy" id="930117"/>
    <lineage>
        <taxon>Bacteria</taxon>
        <taxon>Bacillati</taxon>
        <taxon>Bacillota</taxon>
        <taxon>Bacilli</taxon>
        <taxon>Bacillales</taxon>
        <taxon>Bacillaceae</taxon>
        <taxon>Ornithinibacillus</taxon>
    </lineage>
</organism>
<dbReference type="AlphaFoldDB" id="A0A1M5LJA0"/>
<dbReference type="EMBL" id="FQVW01000047">
    <property type="protein sequence ID" value="SHG64739.1"/>
    <property type="molecule type" value="Genomic_DNA"/>
</dbReference>
<protein>
    <submittedName>
        <fullName evidence="1">Uncharacterized protein</fullName>
    </submittedName>
</protein>
<gene>
    <name evidence="1" type="ORF">SAMN05216225_104736</name>
</gene>
<reference evidence="1 2" key="1">
    <citation type="submission" date="2016-11" db="EMBL/GenBank/DDBJ databases">
        <authorList>
            <person name="Jaros S."/>
            <person name="Januszkiewicz K."/>
            <person name="Wedrychowicz H."/>
        </authorList>
    </citation>
    <scope>NUCLEOTIDE SEQUENCE [LARGE SCALE GENOMIC DNA]</scope>
    <source>
        <strain evidence="1 2">IBRC-M 10683</strain>
    </source>
</reference>
<keyword evidence="2" id="KW-1185">Reference proteome</keyword>
<evidence type="ECO:0000313" key="1">
    <source>
        <dbReference type="EMBL" id="SHG64739.1"/>
    </source>
</evidence>
<accession>A0A1M5LJA0</accession>
<name>A0A1M5LJA0_9BACI</name>